<evidence type="ECO:0000256" key="1">
    <source>
        <dbReference type="ARBA" id="ARBA00004651"/>
    </source>
</evidence>
<keyword evidence="11" id="KW-1185">Reference proteome</keyword>
<dbReference type="InterPro" id="IPR004477">
    <property type="entry name" value="ComEC_N"/>
</dbReference>
<dbReference type="InterPro" id="IPR036866">
    <property type="entry name" value="RibonucZ/Hydroxyglut_hydro"/>
</dbReference>
<dbReference type="CDD" id="cd07731">
    <property type="entry name" value="ComA-like_MBL-fold"/>
    <property type="match status" value="1"/>
</dbReference>
<dbReference type="Pfam" id="PF03772">
    <property type="entry name" value="Competence"/>
    <property type="match status" value="1"/>
</dbReference>
<dbReference type="OrthoDB" id="9761531at2"/>
<feature type="transmembrane region" description="Helical" evidence="6">
    <location>
        <begin position="333"/>
        <end position="349"/>
    </location>
</feature>
<dbReference type="AlphaFoldDB" id="A0A1I3TBF7"/>
<evidence type="ECO:0000313" key="11">
    <source>
        <dbReference type="Proteomes" id="UP000199518"/>
    </source>
</evidence>
<accession>A0A1I3TBF7</accession>
<feature type="transmembrane region" description="Helical" evidence="6">
    <location>
        <begin position="516"/>
        <end position="538"/>
    </location>
</feature>
<dbReference type="SUPFAM" id="SSF56281">
    <property type="entry name" value="Metallo-hydrolase/oxidoreductase"/>
    <property type="match status" value="1"/>
</dbReference>
<dbReference type="InterPro" id="IPR035681">
    <property type="entry name" value="ComA-like_MBL"/>
</dbReference>
<evidence type="ECO:0000256" key="2">
    <source>
        <dbReference type="ARBA" id="ARBA00022475"/>
    </source>
</evidence>
<dbReference type="NCBIfam" id="TIGR00360">
    <property type="entry name" value="ComEC_N-term"/>
    <property type="match status" value="1"/>
</dbReference>
<keyword evidence="4 6" id="KW-1133">Transmembrane helix</keyword>
<dbReference type="PANTHER" id="PTHR30619">
    <property type="entry name" value="DNA INTERNALIZATION/COMPETENCE PROTEIN COMEC/REC2"/>
    <property type="match status" value="1"/>
</dbReference>
<feature type="domain" description="ComEC/Rec2-related protein" evidence="8">
    <location>
        <begin position="260"/>
        <end position="540"/>
    </location>
</feature>
<dbReference type="GO" id="GO:0005886">
    <property type="term" value="C:plasma membrane"/>
    <property type="evidence" value="ECO:0007669"/>
    <property type="project" value="UniProtKB-SubCell"/>
</dbReference>
<dbReference type="Pfam" id="PF13567">
    <property type="entry name" value="DUF4131"/>
    <property type="match status" value="1"/>
</dbReference>
<evidence type="ECO:0000259" key="7">
    <source>
        <dbReference type="Pfam" id="PF00753"/>
    </source>
</evidence>
<keyword evidence="2" id="KW-1003">Cell membrane</keyword>
<evidence type="ECO:0000259" key="9">
    <source>
        <dbReference type="Pfam" id="PF13567"/>
    </source>
</evidence>
<feature type="transmembrane region" description="Helical" evidence="6">
    <location>
        <begin position="281"/>
        <end position="301"/>
    </location>
</feature>
<evidence type="ECO:0000259" key="8">
    <source>
        <dbReference type="Pfam" id="PF03772"/>
    </source>
</evidence>
<dbReference type="Pfam" id="PF00753">
    <property type="entry name" value="Lactamase_B"/>
    <property type="match status" value="1"/>
</dbReference>
<feature type="transmembrane region" description="Helical" evidence="6">
    <location>
        <begin position="550"/>
        <end position="567"/>
    </location>
</feature>
<feature type="domain" description="DUF4131" evidence="9">
    <location>
        <begin position="40"/>
        <end position="215"/>
    </location>
</feature>
<evidence type="ECO:0000256" key="4">
    <source>
        <dbReference type="ARBA" id="ARBA00022989"/>
    </source>
</evidence>
<dbReference type="STRING" id="1576369.SAMN05421753_1297"/>
<feature type="transmembrane region" description="Helical" evidence="6">
    <location>
        <begin position="43"/>
        <end position="60"/>
    </location>
</feature>
<evidence type="ECO:0000313" key="10">
    <source>
        <dbReference type="EMBL" id="SFJ68285.1"/>
    </source>
</evidence>
<protein>
    <submittedName>
        <fullName evidence="10">Competence protein ComEC</fullName>
    </submittedName>
</protein>
<dbReference type="Gene3D" id="3.60.15.10">
    <property type="entry name" value="Ribonuclease Z/Hydroxyacylglutathione hydrolase-like"/>
    <property type="match status" value="1"/>
</dbReference>
<feature type="transmembrane region" description="Helical" evidence="6">
    <location>
        <begin position="472"/>
        <end position="496"/>
    </location>
</feature>
<dbReference type="EMBL" id="FOQD01000029">
    <property type="protein sequence ID" value="SFJ68285.1"/>
    <property type="molecule type" value="Genomic_DNA"/>
</dbReference>
<evidence type="ECO:0000256" key="6">
    <source>
        <dbReference type="SAM" id="Phobius"/>
    </source>
</evidence>
<keyword evidence="5 6" id="KW-0472">Membrane</keyword>
<feature type="transmembrane region" description="Helical" evidence="6">
    <location>
        <begin position="308"/>
        <end position="327"/>
    </location>
</feature>
<proteinExistence type="predicted"/>
<dbReference type="InterPro" id="IPR001279">
    <property type="entry name" value="Metallo-B-lactamas"/>
</dbReference>
<dbReference type="Proteomes" id="UP000199518">
    <property type="component" value="Unassembled WGS sequence"/>
</dbReference>
<dbReference type="PANTHER" id="PTHR30619:SF1">
    <property type="entry name" value="RECOMBINATION PROTEIN 2"/>
    <property type="match status" value="1"/>
</dbReference>
<feature type="transmembrane region" description="Helical" evidence="6">
    <location>
        <begin position="422"/>
        <end position="440"/>
    </location>
</feature>
<sequence>MDDGSNQQASVLSRPAPRRPAVTAAILLGAGIAIDRWLGFPVWIWLAFAGIGIIAALFTSRFPAPRWASLCVLLAVFATGGLRQHMAWSETDSSTLAKWSNTIPQTVRVIGVISTAIEILDRPVGPRIPPWLEMDRSVCKLRCEQLQVDGTWQTVTGQARLEVTGHLVDVHVGDRVEVLGQLSRPGPPRNPGEFDYGDWLRTQGLSCQLRIEHPQAVQRIGSVRGLTWTLARWRTAIRKECQQRLAAELKPPLRGLAASLLLGDRTQLTDELKEQFAESGMMHLLAISGMNVGILLGMIFVMGRLMNLSSRQLAMTLIVTAILFTWITDHQASVIRAGLLAVLALIGGLSHRRVDGWNTLAACAVILLLWHPSDLFDIGAQLSFLAVAAIYWAARLPWRQIWPQPTGLEAEVSPWMQRVRGWLKLAVETYVVTGAIWLATLPLTMATFHLVTPIGLLLDLLLVPLSTLVLGLGYLFLCVSLLAPWLGWLIAIPFGWSLGLMQSAVAWGQRVPLGHFFVPAMPGWWLGGFYILLGLTWLRPAKSSSMRWEFRVWPAWIILGLLLPFVPSTAQDFRCTFLSVGHGLACVIELPTGETVIYDGGTLGDGRRAERALENLLWSRGIREVDTVLLSHADHDHYSGLFGLFDRFPVRQFCLAAPCAGSGQSGVEELCELAAKRGAKLHLLQQDDSLLPIRKDSPPVTIQVLHPREAIDGESDNAHSLVLSMTYAGRTILLTGDLEESGLDALLARPPLHVDVLLSPHHGGKASNVPALFRWASPDYVVVSGGEESLPHLEKAAKASTLLNTATAGAITFVIHSDGQITVGKFLP</sequence>
<organism evidence="10 11">
    <name type="scientific">Planctomicrobium piriforme</name>
    <dbReference type="NCBI Taxonomy" id="1576369"/>
    <lineage>
        <taxon>Bacteria</taxon>
        <taxon>Pseudomonadati</taxon>
        <taxon>Planctomycetota</taxon>
        <taxon>Planctomycetia</taxon>
        <taxon>Planctomycetales</taxon>
        <taxon>Planctomycetaceae</taxon>
        <taxon>Planctomicrobium</taxon>
    </lineage>
</organism>
<keyword evidence="3 6" id="KW-0812">Transmembrane</keyword>
<dbReference type="InterPro" id="IPR025405">
    <property type="entry name" value="DUF4131"/>
</dbReference>
<feature type="domain" description="Metallo-beta-lactamase" evidence="7">
    <location>
        <begin position="582"/>
        <end position="784"/>
    </location>
</feature>
<dbReference type="InterPro" id="IPR052159">
    <property type="entry name" value="Competence_DNA_uptake"/>
</dbReference>
<reference evidence="11" key="1">
    <citation type="submission" date="2016-10" db="EMBL/GenBank/DDBJ databases">
        <authorList>
            <person name="Varghese N."/>
            <person name="Submissions S."/>
        </authorList>
    </citation>
    <scope>NUCLEOTIDE SEQUENCE [LARGE SCALE GENOMIC DNA]</scope>
    <source>
        <strain evidence="11">DSM 26348</strain>
    </source>
</reference>
<comment type="subcellular location">
    <subcellularLocation>
        <location evidence="1">Cell membrane</location>
        <topology evidence="1">Multi-pass membrane protein</topology>
    </subcellularLocation>
</comment>
<name>A0A1I3TBF7_9PLAN</name>
<evidence type="ECO:0000256" key="5">
    <source>
        <dbReference type="ARBA" id="ARBA00023136"/>
    </source>
</evidence>
<feature type="transmembrane region" description="Helical" evidence="6">
    <location>
        <begin position="356"/>
        <end position="372"/>
    </location>
</feature>
<evidence type="ECO:0000256" key="3">
    <source>
        <dbReference type="ARBA" id="ARBA00022692"/>
    </source>
</evidence>
<feature type="transmembrane region" description="Helical" evidence="6">
    <location>
        <begin position="378"/>
        <end position="394"/>
    </location>
</feature>
<gene>
    <name evidence="10" type="ORF">SAMN05421753_1297</name>
</gene>
<dbReference type="RefSeq" id="WP_092057153.1">
    <property type="nucleotide sequence ID" value="NZ_FOQD01000029.1"/>
</dbReference>